<evidence type="ECO:0000313" key="2">
    <source>
        <dbReference type="EMBL" id="KIP52733.1"/>
    </source>
</evidence>
<dbReference type="OrthoDB" id="4990293at2"/>
<feature type="region of interest" description="Disordered" evidence="1">
    <location>
        <begin position="1"/>
        <end position="21"/>
    </location>
</feature>
<dbReference type="AlphaFoldDB" id="A0A0D0ITB2"/>
<accession>A0A0D0ITB2</accession>
<name>A0A0D0ITB2_9MICO</name>
<evidence type="ECO:0000256" key="1">
    <source>
        <dbReference type="SAM" id="MobiDB-lite"/>
    </source>
</evidence>
<proteinExistence type="predicted"/>
<sequence>MHSQNITPIRPAPRTPYHSLGGDATMRIPEWAQHRSVYRSAGRTLYVVETDTLPEARRDLARLDRAGWNVAVESDGAAARIALSRAA</sequence>
<dbReference type="EMBL" id="JXSQ01000007">
    <property type="protein sequence ID" value="KIP52733.1"/>
    <property type="molecule type" value="Genomic_DNA"/>
</dbReference>
<comment type="caution">
    <text evidence="2">The sequence shown here is derived from an EMBL/GenBank/DDBJ whole genome shotgun (WGS) entry which is preliminary data.</text>
</comment>
<gene>
    <name evidence="2" type="ORF">SD72_07135</name>
</gene>
<evidence type="ECO:0000313" key="3">
    <source>
        <dbReference type="Proteomes" id="UP000032120"/>
    </source>
</evidence>
<dbReference type="Proteomes" id="UP000032120">
    <property type="component" value="Unassembled WGS sequence"/>
</dbReference>
<protein>
    <submittedName>
        <fullName evidence="2">Uncharacterized protein</fullName>
    </submittedName>
</protein>
<dbReference type="RefSeq" id="WP_042543757.1">
    <property type="nucleotide sequence ID" value="NZ_JXSQ01000007.1"/>
</dbReference>
<organism evidence="2 3">
    <name type="scientific">Leucobacter komagatae</name>
    <dbReference type="NCBI Taxonomy" id="55969"/>
    <lineage>
        <taxon>Bacteria</taxon>
        <taxon>Bacillati</taxon>
        <taxon>Actinomycetota</taxon>
        <taxon>Actinomycetes</taxon>
        <taxon>Micrococcales</taxon>
        <taxon>Microbacteriaceae</taxon>
        <taxon>Leucobacter</taxon>
    </lineage>
</organism>
<keyword evidence="3" id="KW-1185">Reference proteome</keyword>
<reference evidence="2 3" key="1">
    <citation type="submission" date="2015-01" db="EMBL/GenBank/DDBJ databases">
        <title>Draft genome sequence of Leucobacter komagatae strain VKM ST2845.</title>
        <authorList>
            <person name="Karlyshev A.V."/>
            <person name="Kudryashova E.B."/>
        </authorList>
    </citation>
    <scope>NUCLEOTIDE SEQUENCE [LARGE SCALE GENOMIC DNA]</scope>
    <source>
        <strain evidence="2 3">VKM ST2845</strain>
    </source>
</reference>